<feature type="compositionally biased region" description="Acidic residues" evidence="4">
    <location>
        <begin position="165"/>
        <end position="181"/>
    </location>
</feature>
<sequence>MAGRQAHGRAITAKASGKSAKKAKAKKTDAGQHRARALDAYTLASAELPVEKAARGPRHRNPDIEDEDGPRPKHSRDSDNDGGDSEEEGPRRKKAKAAQQSNEDGSDVEYGTDGEGNEWRVGAIGEDDDSEIDSDEAFGESDLEDFDGYAFRGSKSNQSKKGEEDVSEDEDDDESLGDDAIDLATALDQAEEESEEDAEEGSDDGSDDEDEDDESDSTPEEEDDDDDDEDIQDKDALKSLVADFAGVVDDDENKSKRPKIDLKDLALTGLNDANMRKSLKLMTKEEKELRPGATKKLVVPLAKRQQDRVLRKAAYEKTTETLDRWTDTIKHNRRAEHLVFPLPQDLPNAVLSNPDMQPLKSTTATSELEKTMFSLLEQSGLSLEKEPKKPKGVSEEEFQQLSKQAQKELIAERRLERETQSREAKRAARLKKIKSKAYHRVHRKQKQKEEMATREAMEAAGEIDSEEEREAQDRIRALERVGQRHKNSSWAKAGSKVKRAVWDDDYRAGLTDMARRDEELRRRVEGRGIDDDSEDEESSEYGSESEDERERLKRQLEKAAAPVDDTPQKGLMGLKFMKREEERRKLANDELVKQIKKDLASDDDEVSEEEEGEVGRRKFGMGHADSLVAAEKKPEKRKARKAEADGGEELAAEGEAATAGGVTPGPRYIVQTDSIGGAWSKGEARRKSKKKSGPSTAEPLDLNASILLADVSQPKPNNKSKSKPGPKAKDAEAGAVEEEVVDSDEGEDIHLPLAIRDQELIARAFAGDDVVAQFEEEKEEMAVDQGDKVVDNTLPGWGSWGGEGIAKGNRKRHLTKIEGVKRKDRQDSKLERVIINEKKVKKNDKYLASHLPHQYESQAQYEGTLRLPVGKDFVTKETFQAGTKPRVIIKQGIIAPMSRPVV</sequence>
<reference evidence="5" key="1">
    <citation type="submission" date="2018-03" db="EMBL/GenBank/DDBJ databases">
        <authorList>
            <person name="Guldener U."/>
        </authorList>
    </citation>
    <scope>NUCLEOTIDE SEQUENCE</scope>
</reference>
<dbReference type="EMBL" id="ONZQ02000011">
    <property type="protein sequence ID" value="SPO04941.1"/>
    <property type="molecule type" value="Genomic_DNA"/>
</dbReference>
<evidence type="ECO:0000256" key="4">
    <source>
        <dbReference type="SAM" id="MobiDB-lite"/>
    </source>
</evidence>
<feature type="compositionally biased region" description="Basic and acidic residues" evidence="4">
    <location>
        <begin position="471"/>
        <end position="482"/>
    </location>
</feature>
<feature type="region of interest" description="Disordered" evidence="4">
    <location>
        <begin position="441"/>
        <end position="497"/>
    </location>
</feature>
<feature type="compositionally biased region" description="Acidic residues" evidence="4">
    <location>
        <begin position="125"/>
        <end position="147"/>
    </location>
</feature>
<feature type="compositionally biased region" description="Acidic residues" evidence="4">
    <location>
        <begin position="189"/>
        <end position="232"/>
    </location>
</feature>
<feature type="region of interest" description="Disordered" evidence="4">
    <location>
        <begin position="596"/>
        <end position="745"/>
    </location>
</feature>
<dbReference type="PANTHER" id="PTHR14150:SF12">
    <property type="entry name" value="U3 SMALL NUCLEOLAR RNA-ASSOCIATED PROTEIN 14 HOMOLOG A"/>
    <property type="match status" value="1"/>
</dbReference>
<evidence type="ECO:0000256" key="2">
    <source>
        <dbReference type="ARBA" id="ARBA00022553"/>
    </source>
</evidence>
<feature type="compositionally biased region" description="Acidic residues" evidence="4">
    <location>
        <begin position="531"/>
        <end position="547"/>
    </location>
</feature>
<feature type="compositionally biased region" description="Acidic residues" evidence="4">
    <location>
        <begin position="735"/>
        <end position="745"/>
    </location>
</feature>
<dbReference type="Pfam" id="PF04615">
    <property type="entry name" value="Utp14"/>
    <property type="match status" value="1"/>
</dbReference>
<proteinExistence type="predicted"/>
<feature type="compositionally biased region" description="Basic and acidic residues" evidence="4">
    <location>
        <begin position="383"/>
        <end position="394"/>
    </location>
</feature>
<dbReference type="PANTHER" id="PTHR14150">
    <property type="entry name" value="U3 SMALL NUCLEOLAR RNA-ASSOCIATED PROTEIN 14"/>
    <property type="match status" value="1"/>
</dbReference>
<dbReference type="Proteomes" id="UP001187682">
    <property type="component" value="Unassembled WGS sequence"/>
</dbReference>
<evidence type="ECO:0000313" key="5">
    <source>
        <dbReference type="EMBL" id="SPO04941.1"/>
    </source>
</evidence>
<feature type="compositionally biased region" description="Basic and acidic residues" evidence="4">
    <location>
        <begin position="447"/>
        <end position="457"/>
    </location>
</feature>
<feature type="compositionally biased region" description="Acidic residues" evidence="4">
    <location>
        <begin position="461"/>
        <end position="470"/>
    </location>
</feature>
<gene>
    <name evidence="5" type="ORF">DNG_07626</name>
</gene>
<feature type="compositionally biased region" description="Basic and acidic residues" evidence="4">
    <location>
        <begin position="548"/>
        <end position="557"/>
    </location>
</feature>
<feature type="compositionally biased region" description="Basic and acidic residues" evidence="4">
    <location>
        <begin position="69"/>
        <end position="79"/>
    </location>
</feature>
<organism evidence="5 6">
    <name type="scientific">Cephalotrichum gorgonifer</name>
    <dbReference type="NCBI Taxonomy" id="2041049"/>
    <lineage>
        <taxon>Eukaryota</taxon>
        <taxon>Fungi</taxon>
        <taxon>Dikarya</taxon>
        <taxon>Ascomycota</taxon>
        <taxon>Pezizomycotina</taxon>
        <taxon>Sordariomycetes</taxon>
        <taxon>Hypocreomycetidae</taxon>
        <taxon>Microascales</taxon>
        <taxon>Microascaceae</taxon>
        <taxon>Cephalotrichum</taxon>
    </lineage>
</organism>
<feature type="region of interest" description="Disordered" evidence="4">
    <location>
        <begin position="512"/>
        <end position="579"/>
    </location>
</feature>
<evidence type="ECO:0000313" key="6">
    <source>
        <dbReference type="Proteomes" id="UP001187682"/>
    </source>
</evidence>
<feature type="compositionally biased region" description="Acidic residues" evidence="4">
    <location>
        <begin position="601"/>
        <end position="612"/>
    </location>
</feature>
<evidence type="ECO:0000256" key="3">
    <source>
        <dbReference type="ARBA" id="ARBA00023242"/>
    </source>
</evidence>
<keyword evidence="2" id="KW-0597">Phosphoprotein</keyword>
<accession>A0AAE8N201</accession>
<feature type="compositionally biased region" description="Basic and acidic residues" evidence="4">
    <location>
        <begin position="512"/>
        <end position="530"/>
    </location>
</feature>
<comment type="subcellular location">
    <subcellularLocation>
        <location evidence="1">Nucleus</location>
        <location evidence="1">Nucleolus</location>
    </subcellularLocation>
</comment>
<feature type="region of interest" description="Disordered" evidence="4">
    <location>
        <begin position="381"/>
        <end position="400"/>
    </location>
</feature>
<dbReference type="GO" id="GO:0006364">
    <property type="term" value="P:rRNA processing"/>
    <property type="evidence" value="ECO:0007669"/>
    <property type="project" value="InterPro"/>
</dbReference>
<evidence type="ECO:0000256" key="1">
    <source>
        <dbReference type="ARBA" id="ARBA00004604"/>
    </source>
</evidence>
<feature type="region of interest" description="Disordered" evidence="4">
    <location>
        <begin position="1"/>
        <end position="238"/>
    </location>
</feature>
<dbReference type="InterPro" id="IPR006709">
    <property type="entry name" value="SSU_processome_Utp14"/>
</dbReference>
<comment type="caution">
    <text evidence="5">The sequence shown here is derived from an EMBL/GenBank/DDBJ whole genome shotgun (WGS) entry which is preliminary data.</text>
</comment>
<feature type="compositionally biased region" description="Acidic residues" evidence="4">
    <location>
        <begin position="104"/>
        <end position="116"/>
    </location>
</feature>
<dbReference type="AlphaFoldDB" id="A0AAE8N201"/>
<protein>
    <submittedName>
        <fullName evidence="5">Related to P.falciparum liver stage antigen LSA-1</fullName>
    </submittedName>
</protein>
<keyword evidence="6" id="KW-1185">Reference proteome</keyword>
<keyword evidence="3" id="KW-0539">Nucleus</keyword>
<dbReference type="GO" id="GO:0032040">
    <property type="term" value="C:small-subunit processome"/>
    <property type="evidence" value="ECO:0007669"/>
    <property type="project" value="InterPro"/>
</dbReference>
<name>A0AAE8N201_9PEZI</name>